<proteinExistence type="predicted"/>
<dbReference type="GO" id="GO:0051377">
    <property type="term" value="F:mannose-ethanolamine phosphotransferase activity"/>
    <property type="evidence" value="ECO:0007669"/>
    <property type="project" value="TreeGrafter"/>
</dbReference>
<dbReference type="OrthoDB" id="272139at2759"/>
<dbReference type="GO" id="GO:0005789">
    <property type="term" value="C:endoplasmic reticulum membrane"/>
    <property type="evidence" value="ECO:0007669"/>
    <property type="project" value="TreeGrafter"/>
</dbReference>
<evidence type="ECO:0000313" key="2">
    <source>
        <dbReference type="EMBL" id="VEL35463.1"/>
    </source>
</evidence>
<gene>
    <name evidence="2" type="ORF">PXEA_LOCUS28903</name>
</gene>
<feature type="transmembrane region" description="Helical" evidence="1">
    <location>
        <begin position="66"/>
        <end position="92"/>
    </location>
</feature>
<dbReference type="Pfam" id="PF01663">
    <property type="entry name" value="Phosphodiest"/>
    <property type="match status" value="1"/>
</dbReference>
<sequence length="328" mass="36346">MYLKVVSVSKRNFQFKRSNYGVCITINLGYSAYLHASTYAHPLFLKAPHELSAGISEFFPKSSNRLVLFTHLVGLFAIFFGIVSFLSGFLLMRSELSNTTASTTVAGLTSDSRDYFLASVGPPHFDRIIILIVDALSHDLMYRLAGSLSSQTPTASSQPVYRMAHLQRLHQEKVGRLAAGYLAHFVADPPTTTLQRLKGILTGSMPTFIDAGSNFGGSLLSEDNLVWQWQAAGKLIAFVGDDTWMQLFQGRFSEALPYPSFDVNDLDTVDKGVRNFFHAKLSNDIVEHANNWSILIGHMLGVDHCGHRYGPAHPEMDRKLAEVDELIG</sequence>
<dbReference type="GO" id="GO:0006506">
    <property type="term" value="P:GPI anchor biosynthetic process"/>
    <property type="evidence" value="ECO:0007669"/>
    <property type="project" value="InterPro"/>
</dbReference>
<comment type="caution">
    <text evidence="2">The sequence shown here is derived from an EMBL/GenBank/DDBJ whole genome shotgun (WGS) entry which is preliminary data.</text>
</comment>
<dbReference type="InterPro" id="IPR017850">
    <property type="entry name" value="Alkaline_phosphatase_core_sf"/>
</dbReference>
<name>A0A3S5C4T4_9PLAT</name>
<accession>A0A3S5C4T4</accession>
<evidence type="ECO:0000256" key="1">
    <source>
        <dbReference type="SAM" id="Phobius"/>
    </source>
</evidence>
<evidence type="ECO:0000313" key="3">
    <source>
        <dbReference type="Proteomes" id="UP000784294"/>
    </source>
</evidence>
<dbReference type="Proteomes" id="UP000784294">
    <property type="component" value="Unassembled WGS sequence"/>
</dbReference>
<dbReference type="Gene3D" id="3.40.720.10">
    <property type="entry name" value="Alkaline Phosphatase, subunit A"/>
    <property type="match status" value="1"/>
</dbReference>
<dbReference type="InterPro" id="IPR002591">
    <property type="entry name" value="Phosphodiest/P_Trfase"/>
</dbReference>
<dbReference type="AlphaFoldDB" id="A0A3S5C4T4"/>
<dbReference type="EMBL" id="CAAALY010249900">
    <property type="protein sequence ID" value="VEL35463.1"/>
    <property type="molecule type" value="Genomic_DNA"/>
</dbReference>
<dbReference type="PANTHER" id="PTHR23071:SF1">
    <property type="entry name" value="GPI ETHANOLAMINE PHOSPHATE TRANSFERASE 3"/>
    <property type="match status" value="1"/>
</dbReference>
<feature type="transmembrane region" description="Helical" evidence="1">
    <location>
        <begin position="20"/>
        <end position="40"/>
    </location>
</feature>
<dbReference type="SUPFAM" id="SSF53649">
    <property type="entry name" value="Alkaline phosphatase-like"/>
    <property type="match status" value="1"/>
</dbReference>
<keyword evidence="1" id="KW-0812">Transmembrane</keyword>
<dbReference type="PANTHER" id="PTHR23071">
    <property type="entry name" value="PHOSPHATIDYLINOSITOL GLYCAN"/>
    <property type="match status" value="1"/>
</dbReference>
<protein>
    <recommendedName>
        <fullName evidence="4">GPI ethanolamine phosphate transferase 3</fullName>
    </recommendedName>
</protein>
<reference evidence="2" key="1">
    <citation type="submission" date="2018-11" db="EMBL/GenBank/DDBJ databases">
        <authorList>
            <consortium name="Pathogen Informatics"/>
        </authorList>
    </citation>
    <scope>NUCLEOTIDE SEQUENCE</scope>
</reference>
<keyword evidence="1" id="KW-1133">Transmembrane helix</keyword>
<organism evidence="2 3">
    <name type="scientific">Protopolystoma xenopodis</name>
    <dbReference type="NCBI Taxonomy" id="117903"/>
    <lineage>
        <taxon>Eukaryota</taxon>
        <taxon>Metazoa</taxon>
        <taxon>Spiralia</taxon>
        <taxon>Lophotrochozoa</taxon>
        <taxon>Platyhelminthes</taxon>
        <taxon>Monogenea</taxon>
        <taxon>Polyopisthocotylea</taxon>
        <taxon>Polystomatidea</taxon>
        <taxon>Polystomatidae</taxon>
        <taxon>Protopolystoma</taxon>
    </lineage>
</organism>
<keyword evidence="1" id="KW-0472">Membrane</keyword>
<evidence type="ECO:0008006" key="4">
    <source>
        <dbReference type="Google" id="ProtNLM"/>
    </source>
</evidence>
<dbReference type="InterPro" id="IPR039524">
    <property type="entry name" value="PIGO/GPI13"/>
</dbReference>
<keyword evidence="3" id="KW-1185">Reference proteome</keyword>